<dbReference type="EMBL" id="JFBT01000001">
    <property type="protein sequence ID" value="EXG80368.1"/>
    <property type="molecule type" value="Genomic_DNA"/>
</dbReference>
<evidence type="ECO:0000256" key="2">
    <source>
        <dbReference type="SAM" id="Phobius"/>
    </source>
</evidence>
<keyword evidence="4" id="KW-1185">Reference proteome</keyword>
<keyword evidence="2" id="KW-0812">Transmembrane</keyword>
<organism evidence="3 4">
    <name type="scientific">Cryptosporangium arvum DSM 44712</name>
    <dbReference type="NCBI Taxonomy" id="927661"/>
    <lineage>
        <taxon>Bacteria</taxon>
        <taxon>Bacillati</taxon>
        <taxon>Actinomycetota</taxon>
        <taxon>Actinomycetes</taxon>
        <taxon>Cryptosporangiales</taxon>
        <taxon>Cryptosporangiaceae</taxon>
        <taxon>Cryptosporangium</taxon>
    </lineage>
</organism>
<proteinExistence type="predicted"/>
<feature type="region of interest" description="Disordered" evidence="1">
    <location>
        <begin position="1"/>
        <end position="34"/>
    </location>
</feature>
<dbReference type="HOGENOM" id="CLU_1150361_0_0_11"/>
<feature type="transmembrane region" description="Helical" evidence="2">
    <location>
        <begin position="49"/>
        <end position="67"/>
    </location>
</feature>
<evidence type="ECO:0000313" key="3">
    <source>
        <dbReference type="EMBL" id="EXG80368.1"/>
    </source>
</evidence>
<comment type="caution">
    <text evidence="3">The sequence shown here is derived from an EMBL/GenBank/DDBJ whole genome shotgun (WGS) entry which is preliminary data.</text>
</comment>
<feature type="compositionally biased region" description="Low complexity" evidence="1">
    <location>
        <begin position="80"/>
        <end position="90"/>
    </location>
</feature>
<accession>A0A010YYR9</accession>
<evidence type="ECO:0000256" key="1">
    <source>
        <dbReference type="SAM" id="MobiDB-lite"/>
    </source>
</evidence>
<dbReference type="RefSeq" id="WP_035849222.1">
    <property type="nucleotide sequence ID" value="NZ_KK073874.1"/>
</dbReference>
<dbReference type="Proteomes" id="UP000021053">
    <property type="component" value="Unassembled WGS sequence"/>
</dbReference>
<keyword evidence="2" id="KW-0472">Membrane</keyword>
<dbReference type="AlphaFoldDB" id="A0A010YYR9"/>
<keyword evidence="2" id="KW-1133">Transmembrane helix</keyword>
<protein>
    <submittedName>
        <fullName evidence="3">Uncharacterized protein</fullName>
    </submittedName>
</protein>
<reference evidence="3 4" key="1">
    <citation type="submission" date="2013-07" db="EMBL/GenBank/DDBJ databases">
        <authorList>
            <consortium name="DOE Joint Genome Institute"/>
            <person name="Eisen J."/>
            <person name="Huntemann M."/>
            <person name="Han J."/>
            <person name="Chen A."/>
            <person name="Kyrpides N."/>
            <person name="Mavromatis K."/>
            <person name="Markowitz V."/>
            <person name="Palaniappan K."/>
            <person name="Ivanova N."/>
            <person name="Schaumberg A."/>
            <person name="Pati A."/>
            <person name="Liolios K."/>
            <person name="Nordberg H.P."/>
            <person name="Cantor M.N."/>
            <person name="Hua S.X."/>
            <person name="Woyke T."/>
        </authorList>
    </citation>
    <scope>NUCLEOTIDE SEQUENCE [LARGE SCALE GENOMIC DNA]</scope>
    <source>
        <strain evidence="3 4">DSM 44712</strain>
    </source>
</reference>
<name>A0A010YYR9_9ACTN</name>
<feature type="region of interest" description="Disordered" evidence="1">
    <location>
        <begin position="73"/>
        <end position="100"/>
    </location>
</feature>
<gene>
    <name evidence="3" type="ORF">CryarDRAFT_1441</name>
</gene>
<sequence length="241" mass="25633">MADSDVPGSVHDPATELFGRLRDDPSEAFAGPGESVTARLGRRRRRNRLAAVGALVLVMTLVVGYALRGTEQPDALRPVSPATTTSAPAPTDDDGQQNPLSAVDWRNATLDVPGNEDCGGAPELSFTAGLAHADVPDLGSIGYQVFDGLGESGPRYAELTDDGVKEAVLTFRCSVFYPGTDDPAAQFYFVATYESVRGLPALSKTIAELTRSEGPPRVEQSDGRLQIFTVDGTRVANWHTN</sequence>
<evidence type="ECO:0000313" key="4">
    <source>
        <dbReference type="Proteomes" id="UP000021053"/>
    </source>
</evidence>